<dbReference type="Proteomes" id="UP000179057">
    <property type="component" value="Unassembled WGS sequence"/>
</dbReference>
<dbReference type="InterPro" id="IPR035965">
    <property type="entry name" value="PAS-like_dom_sf"/>
</dbReference>
<comment type="caution">
    <text evidence="3">The sequence shown here is derived from an EMBL/GenBank/DDBJ whole genome shotgun (WGS) entry which is preliminary data.</text>
</comment>
<feature type="transmembrane region" description="Helical" evidence="1">
    <location>
        <begin position="21"/>
        <end position="41"/>
    </location>
</feature>
<dbReference type="InterPro" id="IPR013656">
    <property type="entry name" value="PAS_4"/>
</dbReference>
<keyword evidence="1" id="KW-0472">Membrane</keyword>
<gene>
    <name evidence="3" type="ORF">A2610_00505</name>
</gene>
<dbReference type="InterPro" id="IPR000700">
    <property type="entry name" value="PAS-assoc_C"/>
</dbReference>
<dbReference type="Pfam" id="PF08448">
    <property type="entry name" value="PAS_4"/>
    <property type="match status" value="1"/>
</dbReference>
<sequence length="410" mass="45664">MHQHGMRMVILPLHNRRRGRSSIALLVGISVAVIIVLGSFLTGALSRTIDVVIVDLLVKPLALTVQAQMRSHLFIENRFHDWGDPMSTMHFDEFLNEIKPLGIIRRVNILNTDRVLVFSTEPQDVGSVMRNPEVDRALLGELVLEKPEHEDISNTALDGVIEIYIPAAPEGAGAAVQGVVSVYIDGVALFTFRDRLYFLVFLFVLAVILTFGVVTYMGLRGQSIFIRRQADELRTIVDKAPVGICIINKKGVVEILNPKMAELAGAQGSGEAIGVNVVELPAYTGSGMGGFIEQGMAGKAFEQEAEYVLPASGVPLWRRYHGVPLSDATGGRVERLLLIVEDMTQRKRFERELEQVITDKTKELYEKIDELEKFKAAMIGRELKMIELKKMIETIKQPIIPHEEDSVNKK</sequence>
<reference evidence="3 4" key="1">
    <citation type="journal article" date="2016" name="Nat. Commun.">
        <title>Thousands of microbial genomes shed light on interconnected biogeochemical processes in an aquifer system.</title>
        <authorList>
            <person name="Anantharaman K."/>
            <person name="Brown C.T."/>
            <person name="Hug L.A."/>
            <person name="Sharon I."/>
            <person name="Castelle C.J."/>
            <person name="Probst A.J."/>
            <person name="Thomas B.C."/>
            <person name="Singh A."/>
            <person name="Wilkins M.J."/>
            <person name="Karaoz U."/>
            <person name="Brodie E.L."/>
            <person name="Williams K.H."/>
            <person name="Hubbard S.S."/>
            <person name="Banfield J.F."/>
        </authorList>
    </citation>
    <scope>NUCLEOTIDE SEQUENCE [LARGE SCALE GENOMIC DNA]</scope>
</reference>
<dbReference type="EMBL" id="MGIV01000022">
    <property type="protein sequence ID" value="OGM93725.1"/>
    <property type="molecule type" value="Genomic_DNA"/>
</dbReference>
<protein>
    <recommendedName>
        <fullName evidence="2">PAC domain-containing protein</fullName>
    </recommendedName>
</protein>
<organism evidence="3 4">
    <name type="scientific">Candidatus Wolfebacteria bacterium RIFOXYD1_FULL_48_65</name>
    <dbReference type="NCBI Taxonomy" id="1802561"/>
    <lineage>
        <taxon>Bacteria</taxon>
        <taxon>Candidatus Wolfeibacteriota</taxon>
    </lineage>
</organism>
<dbReference type="InterPro" id="IPR000014">
    <property type="entry name" value="PAS"/>
</dbReference>
<dbReference type="PROSITE" id="PS50113">
    <property type="entry name" value="PAC"/>
    <property type="match status" value="1"/>
</dbReference>
<keyword evidence="1" id="KW-0812">Transmembrane</keyword>
<proteinExistence type="predicted"/>
<name>A0A1F8E134_9BACT</name>
<keyword evidence="1" id="KW-1133">Transmembrane helix</keyword>
<evidence type="ECO:0000313" key="3">
    <source>
        <dbReference type="EMBL" id="OGM93725.1"/>
    </source>
</evidence>
<dbReference type="SUPFAM" id="SSF55785">
    <property type="entry name" value="PYP-like sensor domain (PAS domain)"/>
    <property type="match status" value="1"/>
</dbReference>
<dbReference type="NCBIfam" id="TIGR00229">
    <property type="entry name" value="sensory_box"/>
    <property type="match status" value="1"/>
</dbReference>
<dbReference type="Gene3D" id="3.30.450.20">
    <property type="entry name" value="PAS domain"/>
    <property type="match status" value="1"/>
</dbReference>
<feature type="domain" description="PAC" evidence="2">
    <location>
        <begin position="301"/>
        <end position="355"/>
    </location>
</feature>
<evidence type="ECO:0000259" key="2">
    <source>
        <dbReference type="PROSITE" id="PS50113"/>
    </source>
</evidence>
<feature type="transmembrane region" description="Helical" evidence="1">
    <location>
        <begin position="196"/>
        <end position="219"/>
    </location>
</feature>
<evidence type="ECO:0000313" key="4">
    <source>
        <dbReference type="Proteomes" id="UP000179057"/>
    </source>
</evidence>
<dbReference type="AlphaFoldDB" id="A0A1F8E134"/>
<accession>A0A1F8E134</accession>
<evidence type="ECO:0000256" key="1">
    <source>
        <dbReference type="SAM" id="Phobius"/>
    </source>
</evidence>